<evidence type="ECO:0000259" key="4">
    <source>
        <dbReference type="Pfam" id="PF00724"/>
    </source>
</evidence>
<protein>
    <submittedName>
        <fullName evidence="5">12-oxophytodienoate reductase 5</fullName>
    </submittedName>
</protein>
<comment type="cofactor">
    <cofactor evidence="1">
        <name>FMN</name>
        <dbReference type="ChEBI" id="CHEBI:58210"/>
    </cofactor>
</comment>
<organism evidence="5 6">
    <name type="scientific">Phytophthora citrophthora</name>
    <dbReference type="NCBI Taxonomy" id="4793"/>
    <lineage>
        <taxon>Eukaryota</taxon>
        <taxon>Sar</taxon>
        <taxon>Stramenopiles</taxon>
        <taxon>Oomycota</taxon>
        <taxon>Peronosporomycetes</taxon>
        <taxon>Peronosporales</taxon>
        <taxon>Peronosporaceae</taxon>
        <taxon>Phytophthora</taxon>
    </lineage>
</organism>
<evidence type="ECO:0000313" key="6">
    <source>
        <dbReference type="Proteomes" id="UP001259832"/>
    </source>
</evidence>
<dbReference type="InterPro" id="IPR013785">
    <property type="entry name" value="Aldolase_TIM"/>
</dbReference>
<dbReference type="GO" id="GO:0005829">
    <property type="term" value="C:cytosol"/>
    <property type="evidence" value="ECO:0007669"/>
    <property type="project" value="UniProtKB-ARBA"/>
</dbReference>
<proteinExistence type="inferred from homology"/>
<dbReference type="CDD" id="cd02933">
    <property type="entry name" value="OYE_like_FMN"/>
    <property type="match status" value="1"/>
</dbReference>
<evidence type="ECO:0000256" key="2">
    <source>
        <dbReference type="ARBA" id="ARBA00005979"/>
    </source>
</evidence>
<keyword evidence="3" id="KW-0560">Oxidoreductase</keyword>
<dbReference type="Proteomes" id="UP001259832">
    <property type="component" value="Unassembled WGS sequence"/>
</dbReference>
<name>A0AAD9LAZ0_9STRA</name>
<dbReference type="PANTHER" id="PTHR22893:SF91">
    <property type="entry name" value="NADPH DEHYDROGENASE 2-RELATED"/>
    <property type="match status" value="1"/>
</dbReference>
<dbReference type="GO" id="GO:0016628">
    <property type="term" value="F:oxidoreductase activity, acting on the CH-CH group of donors, NAD or NADP as acceptor"/>
    <property type="evidence" value="ECO:0007669"/>
    <property type="project" value="UniProtKB-ARBA"/>
</dbReference>
<sequence>MVLAVNTTTAPSLFSSLTLGGKKDPVELKHRVVMAPLTRVRSGEAGVPTDVVKLYYSQRATDGGLQITEATNISATARGYFGAPGLFRQDQIEAWKAVTAAVHAKHGKIFAQLWHCGRVGHPLNQPDGQLPVSSSATSMENVKSHAVTREGRKDYVTPRALDISEIPDIVADYKRAAENAIAAGFDGVEVHAANGYLLEQFLCDGVNKRTDAYGGSIENRARIIFEVLEAVLSVVPSSHVGIRLSPFGETFGCKDSTPRETYGYVVEKLNSYDLAYLHVIERRGRHADSVDAPAEGVSRHFRGIYNGVLIAAAGFDRIDAIRAVEDGSTDLVAFGRYFISNPDLVERLRSGSALNAFDSKTFYMQPDVPVEVGYTDYPFLDEDKDEH</sequence>
<dbReference type="InterPro" id="IPR045247">
    <property type="entry name" value="Oye-like"/>
</dbReference>
<evidence type="ECO:0000313" key="5">
    <source>
        <dbReference type="EMBL" id="KAK1929840.1"/>
    </source>
</evidence>
<evidence type="ECO:0000256" key="3">
    <source>
        <dbReference type="ARBA" id="ARBA00023002"/>
    </source>
</evidence>
<dbReference type="FunFam" id="3.20.20.70:FF:000059">
    <property type="entry name" value="N-ethylmaleimide reductase, FMN-linked"/>
    <property type="match status" value="1"/>
</dbReference>
<keyword evidence="6" id="KW-1185">Reference proteome</keyword>
<feature type="domain" description="NADH:flavin oxidoreductase/NADH oxidase N-terminal" evidence="4">
    <location>
        <begin position="13"/>
        <end position="354"/>
    </location>
</feature>
<accession>A0AAD9LAZ0</accession>
<dbReference type="Gene3D" id="3.20.20.70">
    <property type="entry name" value="Aldolase class I"/>
    <property type="match status" value="1"/>
</dbReference>
<dbReference type="PANTHER" id="PTHR22893">
    <property type="entry name" value="NADH OXIDOREDUCTASE-RELATED"/>
    <property type="match status" value="1"/>
</dbReference>
<dbReference type="AlphaFoldDB" id="A0AAD9LAZ0"/>
<comment type="caution">
    <text evidence="5">The sequence shown here is derived from an EMBL/GenBank/DDBJ whole genome shotgun (WGS) entry which is preliminary data.</text>
</comment>
<dbReference type="GO" id="GO:0010181">
    <property type="term" value="F:FMN binding"/>
    <property type="evidence" value="ECO:0007669"/>
    <property type="project" value="InterPro"/>
</dbReference>
<comment type="similarity">
    <text evidence="2">Belongs to the NADH:flavin oxidoreductase/NADH oxidase family.</text>
</comment>
<dbReference type="EMBL" id="JASMQC010000044">
    <property type="protein sequence ID" value="KAK1929840.1"/>
    <property type="molecule type" value="Genomic_DNA"/>
</dbReference>
<dbReference type="InterPro" id="IPR001155">
    <property type="entry name" value="OxRdtase_FMN_N"/>
</dbReference>
<dbReference type="Pfam" id="PF00724">
    <property type="entry name" value="Oxidored_FMN"/>
    <property type="match status" value="1"/>
</dbReference>
<reference evidence="5" key="1">
    <citation type="submission" date="2023-08" db="EMBL/GenBank/DDBJ databases">
        <title>Reference Genome Resource for the Citrus Pathogen Phytophthora citrophthora.</title>
        <authorList>
            <person name="Moller H."/>
            <person name="Coetzee B."/>
            <person name="Rose L.J."/>
            <person name="Van Niekerk J.M."/>
        </authorList>
    </citation>
    <scope>NUCLEOTIDE SEQUENCE</scope>
    <source>
        <strain evidence="5">STE-U-9442</strain>
    </source>
</reference>
<dbReference type="SUPFAM" id="SSF51395">
    <property type="entry name" value="FMN-linked oxidoreductases"/>
    <property type="match status" value="1"/>
</dbReference>
<gene>
    <name evidence="5" type="ORF">P3T76_014686</name>
</gene>
<evidence type="ECO:0000256" key="1">
    <source>
        <dbReference type="ARBA" id="ARBA00001917"/>
    </source>
</evidence>